<dbReference type="Pfam" id="PF00388">
    <property type="entry name" value="PI-PLC-X"/>
    <property type="match status" value="1"/>
</dbReference>
<feature type="non-terminal residue" evidence="3">
    <location>
        <position position="64"/>
    </location>
</feature>
<dbReference type="Gene3D" id="3.20.20.190">
    <property type="entry name" value="Phosphatidylinositol (PI) phosphodiesterase"/>
    <property type="match status" value="1"/>
</dbReference>
<evidence type="ECO:0000256" key="1">
    <source>
        <dbReference type="SAM" id="MobiDB-lite"/>
    </source>
</evidence>
<accession>A0A820MPR0</accession>
<dbReference type="Proteomes" id="UP000663881">
    <property type="component" value="Unassembled WGS sequence"/>
</dbReference>
<feature type="compositionally biased region" description="Basic and acidic residues" evidence="1">
    <location>
        <begin position="47"/>
        <end position="58"/>
    </location>
</feature>
<dbReference type="AlphaFoldDB" id="A0A820MPR0"/>
<dbReference type="EMBL" id="CAJOAY010024495">
    <property type="protein sequence ID" value="CAF4375310.1"/>
    <property type="molecule type" value="Genomic_DNA"/>
</dbReference>
<protein>
    <recommendedName>
        <fullName evidence="2">Phosphatidylinositol-specific phospholipase C X domain-containing protein</fullName>
    </recommendedName>
</protein>
<comment type="caution">
    <text evidence="3">The sequence shown here is derived from an EMBL/GenBank/DDBJ whole genome shotgun (WGS) entry which is preliminary data.</text>
</comment>
<feature type="domain" description="Phosphatidylinositol-specific phospholipase C X" evidence="2">
    <location>
        <begin position="1"/>
        <end position="40"/>
    </location>
</feature>
<dbReference type="GO" id="GO:0008081">
    <property type="term" value="F:phosphoric diester hydrolase activity"/>
    <property type="evidence" value="ECO:0007669"/>
    <property type="project" value="InterPro"/>
</dbReference>
<organism evidence="3 4">
    <name type="scientific">Adineta steineri</name>
    <dbReference type="NCBI Taxonomy" id="433720"/>
    <lineage>
        <taxon>Eukaryota</taxon>
        <taxon>Metazoa</taxon>
        <taxon>Spiralia</taxon>
        <taxon>Gnathifera</taxon>
        <taxon>Rotifera</taxon>
        <taxon>Eurotatoria</taxon>
        <taxon>Bdelloidea</taxon>
        <taxon>Adinetida</taxon>
        <taxon>Adinetidae</taxon>
        <taxon>Adineta</taxon>
    </lineage>
</organism>
<name>A0A820MPR0_9BILA</name>
<dbReference type="GO" id="GO:0006629">
    <property type="term" value="P:lipid metabolic process"/>
    <property type="evidence" value="ECO:0007669"/>
    <property type="project" value="InterPro"/>
</dbReference>
<dbReference type="InterPro" id="IPR000909">
    <property type="entry name" value="PLipase_C_PInositol-sp_X_dom"/>
</dbReference>
<evidence type="ECO:0000313" key="3">
    <source>
        <dbReference type="EMBL" id="CAF4375310.1"/>
    </source>
</evidence>
<dbReference type="InterPro" id="IPR017946">
    <property type="entry name" value="PLC-like_Pdiesterase_TIM-brl"/>
</dbReference>
<sequence>MARLLKHIFKDRLLTEPLVENFKTLPSPEQLKYKVLIRSRCHSKGKTMADPKSDRSNDETEPNP</sequence>
<evidence type="ECO:0000259" key="2">
    <source>
        <dbReference type="Pfam" id="PF00388"/>
    </source>
</evidence>
<proteinExistence type="predicted"/>
<dbReference type="SUPFAM" id="SSF51695">
    <property type="entry name" value="PLC-like phosphodiesterases"/>
    <property type="match status" value="1"/>
</dbReference>
<evidence type="ECO:0000313" key="4">
    <source>
        <dbReference type="Proteomes" id="UP000663881"/>
    </source>
</evidence>
<feature type="region of interest" description="Disordered" evidence="1">
    <location>
        <begin position="42"/>
        <end position="64"/>
    </location>
</feature>
<reference evidence="3" key="1">
    <citation type="submission" date="2021-02" db="EMBL/GenBank/DDBJ databases">
        <authorList>
            <person name="Nowell W R."/>
        </authorList>
    </citation>
    <scope>NUCLEOTIDE SEQUENCE</scope>
</reference>
<dbReference type="PROSITE" id="PS50007">
    <property type="entry name" value="PIPLC_X_DOMAIN"/>
    <property type="match status" value="1"/>
</dbReference>
<gene>
    <name evidence="3" type="ORF">OKA104_LOCUS50058</name>
</gene>